<sequence>MHGSIFSDIFVKLGILILARHPAGHFEQVGEAPAWAKQRLACIRNRFPRILAADISSFLEDFMVEAQEIWDAARPEILRSGLWSEMAEDGSAPLHLEAWVCNVAEVPLLLILDAEVGYQEKADWLQTARQERLEQLDERKVVAERMTSASFYDGLTGLPNQALLMVKLSQWIENLHQHPTQTFLFLIVNLHRFQTINDRFGRDWGDQCLIQVGLRLKSVFRRLHVVARLGGDEFALLVQRPPPADIHLLLQSIQAVFQLPYQLGAESVRLSACIGVVVVDNPQGSPQVLLRNASIAMGQAKRLGAGEWVLFNEGMEQEVVSWLNWESRLQQAIVNQTLDLVFEPIVALATQKQAGLAVQLHRQSFPALSNPAFSNPAFSNTDVETLLRQANLIQALDRSILKQTEPLRDAAPAAMESHLILLPFHLASLTAASLRDQLTRWVAVAKGLSIQLVLIFDADPRAMPAMDLRPILEDLHRQGVGLALRDSGLSLATVTQVEGLPFEFLVVESSSLRLETEPALSLGQQFVQALHRQQVKLIVENVVAPTQVASLQALGVDYVKGPGVGQPLSLSQAQATRQQSGLLTQS</sequence>
<dbReference type="SUPFAM" id="SSF55073">
    <property type="entry name" value="Nucleotide cyclase"/>
    <property type="match status" value="1"/>
</dbReference>
<dbReference type="AlphaFoldDB" id="A0ABD4T7I1"/>
<feature type="domain" description="EAL" evidence="1">
    <location>
        <begin position="322"/>
        <end position="581"/>
    </location>
</feature>
<proteinExistence type="predicted"/>
<name>A0ABD4T7I1_9CYAN</name>
<keyword evidence="4" id="KW-1185">Reference proteome</keyword>
<evidence type="ECO:0000259" key="2">
    <source>
        <dbReference type="PROSITE" id="PS50887"/>
    </source>
</evidence>
<dbReference type="PROSITE" id="PS50887">
    <property type="entry name" value="GGDEF"/>
    <property type="match status" value="1"/>
</dbReference>
<dbReference type="Proteomes" id="UP000031561">
    <property type="component" value="Unassembled WGS sequence"/>
</dbReference>
<dbReference type="Pfam" id="PF00563">
    <property type="entry name" value="EAL"/>
    <property type="match status" value="1"/>
</dbReference>
<dbReference type="SUPFAM" id="SSF141868">
    <property type="entry name" value="EAL domain-like"/>
    <property type="match status" value="1"/>
</dbReference>
<dbReference type="Pfam" id="PF00990">
    <property type="entry name" value="GGDEF"/>
    <property type="match status" value="1"/>
</dbReference>
<evidence type="ECO:0000313" key="3">
    <source>
        <dbReference type="EMBL" id="MCM1984571.1"/>
    </source>
</evidence>
<dbReference type="RefSeq" id="WP_166276536.1">
    <property type="nucleotide sequence ID" value="NZ_JTHE03000100.1"/>
</dbReference>
<dbReference type="EC" id="2.7.7.65" evidence="3"/>
<dbReference type="InterPro" id="IPR000160">
    <property type="entry name" value="GGDEF_dom"/>
</dbReference>
<keyword evidence="3" id="KW-0808">Transferase</keyword>
<keyword evidence="3" id="KW-0548">Nucleotidyltransferase</keyword>
<evidence type="ECO:0000259" key="1">
    <source>
        <dbReference type="PROSITE" id="PS50883"/>
    </source>
</evidence>
<evidence type="ECO:0000313" key="4">
    <source>
        <dbReference type="Proteomes" id="UP000031561"/>
    </source>
</evidence>
<comment type="caution">
    <text evidence="3">The sequence shown here is derived from an EMBL/GenBank/DDBJ whole genome shotgun (WGS) entry which is preliminary data.</text>
</comment>
<dbReference type="SMART" id="SM00267">
    <property type="entry name" value="GGDEF"/>
    <property type="match status" value="1"/>
</dbReference>
<dbReference type="EMBL" id="JTHE03000100">
    <property type="protein sequence ID" value="MCM1984571.1"/>
    <property type="molecule type" value="Genomic_DNA"/>
</dbReference>
<dbReference type="PANTHER" id="PTHR44757:SF2">
    <property type="entry name" value="BIOFILM ARCHITECTURE MAINTENANCE PROTEIN MBAA"/>
    <property type="match status" value="1"/>
</dbReference>
<protein>
    <submittedName>
        <fullName evidence="3">Diguanylate cyclase</fullName>
        <ecNumber evidence="3">2.7.7.65</ecNumber>
    </submittedName>
</protein>
<dbReference type="CDD" id="cd01949">
    <property type="entry name" value="GGDEF"/>
    <property type="match status" value="1"/>
</dbReference>
<reference evidence="3 4" key="1">
    <citation type="journal article" date="2015" name="Genome Announc.">
        <title>Draft Genome Sequence of Filamentous Marine Cyanobacterium Lyngbya confervoides Strain BDU141951.</title>
        <authorList>
            <person name="Chandrababunaidu M.M."/>
            <person name="Sen D."/>
            <person name="Tripathy S."/>
        </authorList>
    </citation>
    <scope>NUCLEOTIDE SEQUENCE [LARGE SCALE GENOMIC DNA]</scope>
    <source>
        <strain evidence="3 4">BDU141951</strain>
    </source>
</reference>
<dbReference type="InterPro" id="IPR035919">
    <property type="entry name" value="EAL_sf"/>
</dbReference>
<dbReference type="InterPro" id="IPR001633">
    <property type="entry name" value="EAL_dom"/>
</dbReference>
<gene>
    <name evidence="3" type="ORF">QQ91_0017240</name>
</gene>
<dbReference type="Gene3D" id="3.20.20.450">
    <property type="entry name" value="EAL domain"/>
    <property type="match status" value="1"/>
</dbReference>
<dbReference type="InterPro" id="IPR043128">
    <property type="entry name" value="Rev_trsase/Diguanyl_cyclase"/>
</dbReference>
<dbReference type="SMART" id="SM00052">
    <property type="entry name" value="EAL"/>
    <property type="match status" value="1"/>
</dbReference>
<organism evidence="3 4">
    <name type="scientific">Lyngbya confervoides BDU141951</name>
    <dbReference type="NCBI Taxonomy" id="1574623"/>
    <lineage>
        <taxon>Bacteria</taxon>
        <taxon>Bacillati</taxon>
        <taxon>Cyanobacteriota</taxon>
        <taxon>Cyanophyceae</taxon>
        <taxon>Oscillatoriophycideae</taxon>
        <taxon>Oscillatoriales</taxon>
        <taxon>Microcoleaceae</taxon>
        <taxon>Lyngbya</taxon>
    </lineage>
</organism>
<dbReference type="Gene3D" id="3.30.70.270">
    <property type="match status" value="1"/>
</dbReference>
<dbReference type="InterPro" id="IPR029787">
    <property type="entry name" value="Nucleotide_cyclase"/>
</dbReference>
<accession>A0ABD4T7I1</accession>
<dbReference type="GO" id="GO:0052621">
    <property type="term" value="F:diguanylate cyclase activity"/>
    <property type="evidence" value="ECO:0007669"/>
    <property type="project" value="UniProtKB-EC"/>
</dbReference>
<dbReference type="NCBIfam" id="TIGR00254">
    <property type="entry name" value="GGDEF"/>
    <property type="match status" value="1"/>
</dbReference>
<feature type="domain" description="GGDEF" evidence="2">
    <location>
        <begin position="181"/>
        <end position="313"/>
    </location>
</feature>
<dbReference type="PROSITE" id="PS50883">
    <property type="entry name" value="EAL"/>
    <property type="match status" value="1"/>
</dbReference>
<dbReference type="InterPro" id="IPR052155">
    <property type="entry name" value="Biofilm_reg_signaling"/>
</dbReference>
<dbReference type="PANTHER" id="PTHR44757">
    <property type="entry name" value="DIGUANYLATE CYCLASE DGCP"/>
    <property type="match status" value="1"/>
</dbReference>